<keyword evidence="3 6" id="KW-0812">Transmembrane</keyword>
<evidence type="ECO:0000256" key="4">
    <source>
        <dbReference type="ARBA" id="ARBA00022989"/>
    </source>
</evidence>
<dbReference type="Pfam" id="PF01810">
    <property type="entry name" value="LysE"/>
    <property type="match status" value="1"/>
</dbReference>
<dbReference type="PANTHER" id="PTHR30086:SF20">
    <property type="entry name" value="ARGININE EXPORTER PROTEIN ARGO-RELATED"/>
    <property type="match status" value="1"/>
</dbReference>
<accession>A0A4R2NAI8</accession>
<proteinExistence type="predicted"/>
<evidence type="ECO:0000256" key="5">
    <source>
        <dbReference type="ARBA" id="ARBA00023136"/>
    </source>
</evidence>
<dbReference type="Proteomes" id="UP000295537">
    <property type="component" value="Unassembled WGS sequence"/>
</dbReference>
<dbReference type="GO" id="GO:0015171">
    <property type="term" value="F:amino acid transmembrane transporter activity"/>
    <property type="evidence" value="ECO:0007669"/>
    <property type="project" value="TreeGrafter"/>
</dbReference>
<comment type="subcellular location">
    <subcellularLocation>
        <location evidence="1">Cell membrane</location>
        <topology evidence="1">Multi-pass membrane protein</topology>
    </subcellularLocation>
</comment>
<dbReference type="RefSeq" id="WP_132500941.1">
    <property type="nucleotide sequence ID" value="NZ_LVXA01000001.1"/>
</dbReference>
<keyword evidence="2" id="KW-1003">Cell membrane</keyword>
<feature type="transmembrane region" description="Helical" evidence="6">
    <location>
        <begin position="146"/>
        <end position="170"/>
    </location>
</feature>
<dbReference type="GO" id="GO:0005886">
    <property type="term" value="C:plasma membrane"/>
    <property type="evidence" value="ECO:0007669"/>
    <property type="project" value="UniProtKB-SubCell"/>
</dbReference>
<evidence type="ECO:0000256" key="2">
    <source>
        <dbReference type="ARBA" id="ARBA00022475"/>
    </source>
</evidence>
<dbReference type="AlphaFoldDB" id="A0A4R2NAI8"/>
<dbReference type="OrthoDB" id="5638726at2"/>
<evidence type="ECO:0000256" key="3">
    <source>
        <dbReference type="ARBA" id="ARBA00022692"/>
    </source>
</evidence>
<protein>
    <submittedName>
        <fullName evidence="7">L-lysine exporter family protein LysE/ArgO</fullName>
    </submittedName>
</protein>
<evidence type="ECO:0000313" key="7">
    <source>
        <dbReference type="EMBL" id="TCP18129.1"/>
    </source>
</evidence>
<gene>
    <name evidence="7" type="ORF">EV693_10396</name>
</gene>
<feature type="transmembrane region" description="Helical" evidence="6">
    <location>
        <begin position="6"/>
        <end position="26"/>
    </location>
</feature>
<feature type="transmembrane region" description="Helical" evidence="6">
    <location>
        <begin position="69"/>
        <end position="91"/>
    </location>
</feature>
<sequence>MATFFQGFIVSFGLIVSIGAQNAFILKQAILKQHIFWVVFICFACDIILMGVGVLGLGTLLSQSSLATLLLSLCGAIFLLAYGSRSFISAYRGNYELMSVEKNKQTSLKKTILITFAITLLNPHVYIDTIVIVGGIGSTLSFDQKVFFLLGALACSFTWFFGLGYGAGFLTPYFKKKRTWQILDILTGFFMYFIAGSLFIYSAKLSGQIF</sequence>
<feature type="transmembrane region" description="Helical" evidence="6">
    <location>
        <begin position="35"/>
        <end position="57"/>
    </location>
</feature>
<name>A0A4R2NAI8_9PAST</name>
<organism evidence="7 8">
    <name type="scientific">Nicoletella semolina</name>
    <dbReference type="NCBI Taxonomy" id="271160"/>
    <lineage>
        <taxon>Bacteria</taxon>
        <taxon>Pseudomonadati</taxon>
        <taxon>Pseudomonadota</taxon>
        <taxon>Gammaproteobacteria</taxon>
        <taxon>Pasteurellales</taxon>
        <taxon>Pasteurellaceae</taxon>
        <taxon>Nicoletella</taxon>
    </lineage>
</organism>
<keyword evidence="4 6" id="KW-1133">Transmembrane helix</keyword>
<evidence type="ECO:0000256" key="1">
    <source>
        <dbReference type="ARBA" id="ARBA00004651"/>
    </source>
</evidence>
<reference evidence="7 8" key="1">
    <citation type="submission" date="2019-03" db="EMBL/GenBank/DDBJ databases">
        <title>Genomic Encyclopedia of Type Strains, Phase IV (KMG-IV): sequencing the most valuable type-strain genomes for metagenomic binning, comparative biology and taxonomic classification.</title>
        <authorList>
            <person name="Goeker M."/>
        </authorList>
    </citation>
    <scope>NUCLEOTIDE SEQUENCE [LARGE SCALE GENOMIC DNA]</scope>
    <source>
        <strain evidence="7 8">DSM 16380</strain>
    </source>
</reference>
<dbReference type="InterPro" id="IPR001123">
    <property type="entry name" value="LeuE-type"/>
</dbReference>
<keyword evidence="8" id="KW-1185">Reference proteome</keyword>
<dbReference type="PANTHER" id="PTHR30086">
    <property type="entry name" value="ARGININE EXPORTER PROTEIN ARGO"/>
    <property type="match status" value="1"/>
</dbReference>
<evidence type="ECO:0000313" key="8">
    <source>
        <dbReference type="Proteomes" id="UP000295537"/>
    </source>
</evidence>
<keyword evidence="5 6" id="KW-0472">Membrane</keyword>
<dbReference type="EMBL" id="SLXJ01000003">
    <property type="protein sequence ID" value="TCP18129.1"/>
    <property type="molecule type" value="Genomic_DNA"/>
</dbReference>
<comment type="caution">
    <text evidence="7">The sequence shown here is derived from an EMBL/GenBank/DDBJ whole genome shotgun (WGS) entry which is preliminary data.</text>
</comment>
<feature type="transmembrane region" description="Helical" evidence="6">
    <location>
        <begin position="112"/>
        <end position="134"/>
    </location>
</feature>
<feature type="transmembrane region" description="Helical" evidence="6">
    <location>
        <begin position="182"/>
        <end position="203"/>
    </location>
</feature>
<evidence type="ECO:0000256" key="6">
    <source>
        <dbReference type="SAM" id="Phobius"/>
    </source>
</evidence>